<evidence type="ECO:0000313" key="2">
    <source>
        <dbReference type="Proteomes" id="UP000006620"/>
    </source>
</evidence>
<dbReference type="EMBL" id="CP002869">
    <property type="protein sequence ID" value="AEI45638.1"/>
    <property type="molecule type" value="Genomic_DNA"/>
</dbReference>
<sequence length="45" mass="5120">MVNSLGNYIIKVPNFIGLTDEKQPRISNSRGRRNLPPFFALGEKM</sequence>
<dbReference type="KEGG" id="pms:KNP414_07128"/>
<protein>
    <submittedName>
        <fullName evidence="1">Uncharacterized protein</fullName>
    </submittedName>
</protein>
<reference evidence="1 2" key="2">
    <citation type="journal article" date="2013" name="Genome Announc.">
        <title>Genome Sequence of Growth-Improving Paenibacillus mucilaginosus Strain KNP414.</title>
        <authorList>
            <person name="Lu J.J."/>
            <person name="Wang J.F."/>
            <person name="Hu X.F."/>
        </authorList>
    </citation>
    <scope>NUCLEOTIDE SEQUENCE [LARGE SCALE GENOMIC DNA]</scope>
    <source>
        <strain evidence="1 2">KNP414</strain>
    </source>
</reference>
<gene>
    <name evidence="1" type="ordered locus">KNP414_07128</name>
</gene>
<reference evidence="2" key="1">
    <citation type="submission" date="2011-06" db="EMBL/GenBank/DDBJ databases">
        <title>Complete genome sequence of Paenibacillus mucilaginosus KNP414.</title>
        <authorList>
            <person name="Wang J."/>
            <person name="Hu S."/>
            <person name="Hu X."/>
            <person name="Zhang B."/>
            <person name="Dong D."/>
            <person name="Zhang S."/>
            <person name="Zhao K."/>
            <person name="Wu D."/>
        </authorList>
    </citation>
    <scope>NUCLEOTIDE SEQUENCE [LARGE SCALE GENOMIC DNA]</scope>
    <source>
        <strain evidence="2">KNP414</strain>
    </source>
</reference>
<dbReference type="HOGENOM" id="CLU_3202890_0_0_9"/>
<dbReference type="AlphaFoldDB" id="F8FM12"/>
<evidence type="ECO:0000313" key="1">
    <source>
        <dbReference type="EMBL" id="AEI45638.1"/>
    </source>
</evidence>
<name>F8FM12_PAEMK</name>
<dbReference type="Proteomes" id="UP000006620">
    <property type="component" value="Chromosome"/>
</dbReference>
<organism evidence="1 2">
    <name type="scientific">Paenibacillus mucilaginosus (strain KNP414)</name>
    <dbReference type="NCBI Taxonomy" id="1036673"/>
    <lineage>
        <taxon>Bacteria</taxon>
        <taxon>Bacillati</taxon>
        <taxon>Bacillota</taxon>
        <taxon>Bacilli</taxon>
        <taxon>Bacillales</taxon>
        <taxon>Paenibacillaceae</taxon>
        <taxon>Paenibacillus</taxon>
    </lineage>
</organism>
<accession>F8FM12</accession>
<proteinExistence type="predicted"/>